<keyword evidence="4" id="KW-0732">Signal</keyword>
<gene>
    <name evidence="5" type="ORF">NTJ_08009</name>
</gene>
<evidence type="ECO:0000313" key="6">
    <source>
        <dbReference type="Proteomes" id="UP001307889"/>
    </source>
</evidence>
<dbReference type="PANTHER" id="PTHR48043">
    <property type="entry name" value="EG:EG0003.4 PROTEIN-RELATED"/>
    <property type="match status" value="1"/>
</dbReference>
<keyword evidence="3" id="KW-0808">Transferase</keyword>
<keyword evidence="2" id="KW-0328">Glycosyltransferase</keyword>
<evidence type="ECO:0000256" key="1">
    <source>
        <dbReference type="ARBA" id="ARBA00009995"/>
    </source>
</evidence>
<evidence type="ECO:0000256" key="3">
    <source>
        <dbReference type="ARBA" id="ARBA00022679"/>
    </source>
</evidence>
<organism evidence="5 6">
    <name type="scientific">Nesidiocoris tenuis</name>
    <dbReference type="NCBI Taxonomy" id="355587"/>
    <lineage>
        <taxon>Eukaryota</taxon>
        <taxon>Metazoa</taxon>
        <taxon>Ecdysozoa</taxon>
        <taxon>Arthropoda</taxon>
        <taxon>Hexapoda</taxon>
        <taxon>Insecta</taxon>
        <taxon>Pterygota</taxon>
        <taxon>Neoptera</taxon>
        <taxon>Paraneoptera</taxon>
        <taxon>Hemiptera</taxon>
        <taxon>Heteroptera</taxon>
        <taxon>Panheteroptera</taxon>
        <taxon>Cimicomorpha</taxon>
        <taxon>Miridae</taxon>
        <taxon>Dicyphina</taxon>
        <taxon>Nesidiocoris</taxon>
    </lineage>
</organism>
<sequence length="278" mass="31417">MKRTTDLLAVSILLLHSVLIADAGRILAIFPHFGASHWYSFRPLVEELAQRGHDVTVLSPFPRKTPLKNYRDISLAEAYPKTGEYVDFEQMEKFSRVSLEEIMPLYEMAKMTEATLQLPQVLALSDEKFDLVIMELFNTEIYHALTHKIGAPVVAISSHQLMGWSAYVPSSPDEPSYVAHSHSNLVPPMSFIQRLTNQVELIIFKMAYRLMFIPRAQETAERHMGPLPDLYAVGQNVTMVLLNVHFTINNPRPHPPNVIEVGGLNVVPAKPLQNVRIP</sequence>
<evidence type="ECO:0000256" key="4">
    <source>
        <dbReference type="SAM" id="SignalP"/>
    </source>
</evidence>
<dbReference type="PANTHER" id="PTHR48043:SF159">
    <property type="entry name" value="EG:EG0003.4 PROTEIN-RELATED"/>
    <property type="match status" value="1"/>
</dbReference>
<keyword evidence="6" id="KW-1185">Reference proteome</keyword>
<dbReference type="Proteomes" id="UP001307889">
    <property type="component" value="Chromosome 6"/>
</dbReference>
<evidence type="ECO:0000256" key="2">
    <source>
        <dbReference type="ARBA" id="ARBA00022676"/>
    </source>
</evidence>
<reference evidence="5 6" key="1">
    <citation type="submission" date="2023-09" db="EMBL/GenBank/DDBJ databases">
        <title>Nesidiocoris tenuis whole genome shotgun sequence.</title>
        <authorList>
            <person name="Shibata T."/>
            <person name="Shimoda M."/>
            <person name="Kobayashi T."/>
            <person name="Uehara T."/>
        </authorList>
    </citation>
    <scope>NUCLEOTIDE SEQUENCE [LARGE SCALE GENOMIC DNA]</scope>
    <source>
        <strain evidence="5 6">Japan</strain>
    </source>
</reference>
<dbReference type="Pfam" id="PF00201">
    <property type="entry name" value="UDPGT"/>
    <property type="match status" value="1"/>
</dbReference>
<dbReference type="InterPro" id="IPR002213">
    <property type="entry name" value="UDP_glucos_trans"/>
</dbReference>
<feature type="signal peptide" evidence="4">
    <location>
        <begin position="1"/>
        <end position="23"/>
    </location>
</feature>
<accession>A0ABN7ASL1</accession>
<name>A0ABN7ASL1_9HEMI</name>
<proteinExistence type="inferred from homology"/>
<dbReference type="EMBL" id="AP028914">
    <property type="protein sequence ID" value="BES95200.1"/>
    <property type="molecule type" value="Genomic_DNA"/>
</dbReference>
<dbReference type="SUPFAM" id="SSF53756">
    <property type="entry name" value="UDP-Glycosyltransferase/glycogen phosphorylase"/>
    <property type="match status" value="1"/>
</dbReference>
<dbReference type="InterPro" id="IPR050271">
    <property type="entry name" value="UDP-glycosyltransferase"/>
</dbReference>
<evidence type="ECO:0000313" key="5">
    <source>
        <dbReference type="EMBL" id="BES95200.1"/>
    </source>
</evidence>
<feature type="chain" id="PRO_5045311374" evidence="4">
    <location>
        <begin position="24"/>
        <end position="278"/>
    </location>
</feature>
<dbReference type="Gene3D" id="3.40.50.2000">
    <property type="entry name" value="Glycogen Phosphorylase B"/>
    <property type="match status" value="1"/>
</dbReference>
<comment type="similarity">
    <text evidence="1">Belongs to the UDP-glycosyltransferase family.</text>
</comment>
<protein>
    <submittedName>
        <fullName evidence="5">Glucuronosyltransferase</fullName>
    </submittedName>
</protein>